<dbReference type="Proteomes" id="UP000007797">
    <property type="component" value="Unassembled WGS sequence"/>
</dbReference>
<protein>
    <submittedName>
        <fullName evidence="1">Uncharacterized protein</fullName>
    </submittedName>
</protein>
<dbReference type="AlphaFoldDB" id="F4PQR7"/>
<sequence length="728" mass="84410">MSFYYSLIKHILNNKQLRVIIFQHVTSIHRQLAVKTAKSKDLESLRDYIKYGRTDLFIKHFDRFHQLILMVDQQSKRYKKINNHIHLSFLKNNYIKRLYWVFDIVFEKNNHVAMKYLIDRLGITKKDFQSYRPHFTTSLYQFTTEMFYVLRDANFSTLVPSLQNAMINVLIKLGGCDQLESYLSKLYNPNPSSPSPSRHPFKNSFSSLLSNNNNKEEMIYTLQMIDIFKRYSINVIEDVLIGAVENNHLEMIKWIVENVPEKKLIEICLDLDIFRVLEEHGKKEVLEMLPIPENPPYGLGGSGKGNLDYMEYFLQISRRGHIRVIGLLVQNLAYGRLDAIELILSNYQEQLRQDQTFNDQLVIDNIDPKCFSVGLVTRLIDLGFKVPLFDSFLETVIQDNQLDTLIELDPPALKLPLRVQNFTRLLGYAIECNSLSSIDILLHHPRFQEFQDHTTTTTTTLTIDISCIKPQSVPTIEYLFSLSTIPVIKFNCDFSLSINYMAAVDYESVSKVIRLVYRPNIIDHCQLVGIFVLANDIEWLFDHNIITNETRSGLFGGSNHSIFTCILAIACRNGNYKALDFLFDNCLSIQVNDHLSLTSLARLPDDQQFERFWKKIVITDARTAVTVAHIIIRIILLPKEVCNPKRAKFIADIYGTFLLNPYHQINPIRGPSIMYLEDNHPFAHYPTLMEVFCSDQKVGWINSYSFADQLKIFQKAISFGYILPIPSF</sequence>
<dbReference type="STRING" id="1054147.F4PQR7"/>
<proteinExistence type="predicted"/>
<accession>F4PQR7</accession>
<evidence type="ECO:0000313" key="1">
    <source>
        <dbReference type="EMBL" id="EGG22025.1"/>
    </source>
</evidence>
<dbReference type="RefSeq" id="XP_004359876.1">
    <property type="nucleotide sequence ID" value="XM_004359819.1"/>
</dbReference>
<dbReference type="GeneID" id="14872943"/>
<gene>
    <name evidence="1" type="ORF">DFA_01914</name>
</gene>
<keyword evidence="2" id="KW-1185">Reference proteome</keyword>
<organism evidence="1 2">
    <name type="scientific">Cavenderia fasciculata</name>
    <name type="common">Slime mold</name>
    <name type="synonym">Dictyostelium fasciculatum</name>
    <dbReference type="NCBI Taxonomy" id="261658"/>
    <lineage>
        <taxon>Eukaryota</taxon>
        <taxon>Amoebozoa</taxon>
        <taxon>Evosea</taxon>
        <taxon>Eumycetozoa</taxon>
        <taxon>Dictyostelia</taxon>
        <taxon>Acytosteliales</taxon>
        <taxon>Cavenderiaceae</taxon>
        <taxon>Cavenderia</taxon>
    </lineage>
</organism>
<dbReference type="EMBL" id="GL883010">
    <property type="protein sequence ID" value="EGG22025.1"/>
    <property type="molecule type" value="Genomic_DNA"/>
</dbReference>
<evidence type="ECO:0000313" key="2">
    <source>
        <dbReference type="Proteomes" id="UP000007797"/>
    </source>
</evidence>
<name>F4PQR7_CACFS</name>
<reference evidence="2" key="1">
    <citation type="journal article" date="2011" name="Genome Res.">
        <title>Phylogeny-wide analysis of social amoeba genomes highlights ancient origins for complex intercellular communication.</title>
        <authorList>
            <person name="Heidel A.J."/>
            <person name="Lawal H.M."/>
            <person name="Felder M."/>
            <person name="Schilde C."/>
            <person name="Helps N.R."/>
            <person name="Tunggal B."/>
            <person name="Rivero F."/>
            <person name="John U."/>
            <person name="Schleicher M."/>
            <person name="Eichinger L."/>
            <person name="Platzer M."/>
            <person name="Noegel A.A."/>
            <person name="Schaap P."/>
            <person name="Gloeckner G."/>
        </authorList>
    </citation>
    <scope>NUCLEOTIDE SEQUENCE [LARGE SCALE GENOMIC DNA]</scope>
    <source>
        <strain evidence="2">SH3</strain>
    </source>
</reference>
<dbReference type="KEGG" id="dfa:DFA_01914"/>